<organism evidence="5 6">
    <name type="scientific">Naegleria fowleri</name>
    <name type="common">Brain eating amoeba</name>
    <dbReference type="NCBI Taxonomy" id="5763"/>
    <lineage>
        <taxon>Eukaryota</taxon>
        <taxon>Discoba</taxon>
        <taxon>Heterolobosea</taxon>
        <taxon>Tetramitia</taxon>
        <taxon>Eutetramitia</taxon>
        <taxon>Vahlkampfiidae</taxon>
        <taxon>Naegleria</taxon>
    </lineage>
</organism>
<evidence type="ECO:0000313" key="5">
    <source>
        <dbReference type="EMBL" id="KAF0972956.1"/>
    </source>
</evidence>
<keyword evidence="6" id="KW-1185">Reference proteome</keyword>
<keyword evidence="1" id="KW-0677">Repeat</keyword>
<dbReference type="PANTHER" id="PTHR24198">
    <property type="entry name" value="ANKYRIN REPEAT AND PROTEIN KINASE DOMAIN-CONTAINING PROTEIN"/>
    <property type="match status" value="1"/>
</dbReference>
<feature type="region of interest" description="Disordered" evidence="4">
    <location>
        <begin position="248"/>
        <end position="280"/>
    </location>
</feature>
<dbReference type="PROSITE" id="PS50297">
    <property type="entry name" value="ANK_REP_REGION"/>
    <property type="match status" value="1"/>
</dbReference>
<keyword evidence="2 3" id="KW-0040">ANK repeat</keyword>
<dbReference type="VEuPathDB" id="AmoebaDB:NF0100590"/>
<dbReference type="VEuPathDB" id="AmoebaDB:FDP41_008808"/>
<sequence>MYSNIDRSWFSIKENQKNHEKMLPMTMMACSKGYSDCLKVLLANHVKPVPDCIHIAIGSGYIQCVKLLLECDDFDINQPSVTIEPMVTPLVSACVSGQAEVVKLLLNHPKQKIDVNRVSPKVPLPLHAACMKGYADVVEMLLSKGADPTLLDNVGNNAFVCAAFVGNERIVNLLFDYIDAKCKTREEKLKYAQAILTPTTNVSGSNSKITSATCFDIASNYGHINVLKVFQQRCKPYGINLEVPEEAMKTSEKRVEEAKSSAKAERKTKKPEPSSTTTPTIIGVAYENQAQLFEFMK</sequence>
<dbReference type="GeneID" id="68116025"/>
<dbReference type="SMART" id="SM00248">
    <property type="entry name" value="ANK"/>
    <property type="match status" value="5"/>
</dbReference>
<gene>
    <name evidence="5" type="ORF">FDP41_008808</name>
</gene>
<feature type="compositionally biased region" description="Basic and acidic residues" evidence="4">
    <location>
        <begin position="248"/>
        <end position="265"/>
    </location>
</feature>
<dbReference type="VEuPathDB" id="AmoebaDB:NfTy_010340"/>
<dbReference type="PANTHER" id="PTHR24198:SF165">
    <property type="entry name" value="ANKYRIN REPEAT-CONTAINING PROTEIN-RELATED"/>
    <property type="match status" value="1"/>
</dbReference>
<comment type="caution">
    <text evidence="5">The sequence shown here is derived from an EMBL/GenBank/DDBJ whole genome shotgun (WGS) entry which is preliminary data.</text>
</comment>
<accession>A0A6A5BEA5</accession>
<protein>
    <submittedName>
        <fullName evidence="5">Uncharacterized protein</fullName>
    </submittedName>
</protein>
<dbReference type="InterPro" id="IPR036770">
    <property type="entry name" value="Ankyrin_rpt-contain_sf"/>
</dbReference>
<reference evidence="5 6" key="1">
    <citation type="journal article" date="2019" name="Sci. Rep.">
        <title>Nanopore sequencing improves the draft genome of the human pathogenic amoeba Naegleria fowleri.</title>
        <authorList>
            <person name="Liechti N."/>
            <person name="Schurch N."/>
            <person name="Bruggmann R."/>
            <person name="Wittwer M."/>
        </authorList>
    </citation>
    <scope>NUCLEOTIDE SEQUENCE [LARGE SCALE GENOMIC DNA]</scope>
    <source>
        <strain evidence="5 6">ATCC 30894</strain>
    </source>
</reference>
<dbReference type="PROSITE" id="PS50088">
    <property type="entry name" value="ANK_REPEAT"/>
    <property type="match status" value="1"/>
</dbReference>
<feature type="repeat" description="ANK" evidence="3">
    <location>
        <begin position="125"/>
        <end position="153"/>
    </location>
</feature>
<dbReference type="RefSeq" id="XP_044557669.1">
    <property type="nucleotide sequence ID" value="XM_044712700.1"/>
</dbReference>
<evidence type="ECO:0000256" key="3">
    <source>
        <dbReference type="PROSITE-ProRule" id="PRU00023"/>
    </source>
</evidence>
<dbReference type="SUPFAM" id="SSF48403">
    <property type="entry name" value="Ankyrin repeat"/>
    <property type="match status" value="1"/>
</dbReference>
<evidence type="ECO:0000256" key="4">
    <source>
        <dbReference type="SAM" id="MobiDB-lite"/>
    </source>
</evidence>
<dbReference type="EMBL" id="VFQX01000064">
    <property type="protein sequence ID" value="KAF0972956.1"/>
    <property type="molecule type" value="Genomic_DNA"/>
</dbReference>
<evidence type="ECO:0000256" key="1">
    <source>
        <dbReference type="ARBA" id="ARBA00022737"/>
    </source>
</evidence>
<name>A0A6A5BEA5_NAEFO</name>
<evidence type="ECO:0000256" key="2">
    <source>
        <dbReference type="ARBA" id="ARBA00023043"/>
    </source>
</evidence>
<dbReference type="Proteomes" id="UP000444721">
    <property type="component" value="Unassembled WGS sequence"/>
</dbReference>
<dbReference type="AlphaFoldDB" id="A0A6A5BEA5"/>
<dbReference type="Pfam" id="PF12796">
    <property type="entry name" value="Ank_2"/>
    <property type="match status" value="2"/>
</dbReference>
<dbReference type="Gene3D" id="1.25.40.20">
    <property type="entry name" value="Ankyrin repeat-containing domain"/>
    <property type="match status" value="1"/>
</dbReference>
<evidence type="ECO:0000313" key="6">
    <source>
        <dbReference type="Proteomes" id="UP000444721"/>
    </source>
</evidence>
<dbReference type="InterPro" id="IPR002110">
    <property type="entry name" value="Ankyrin_rpt"/>
</dbReference>
<proteinExistence type="predicted"/>
<dbReference type="OrthoDB" id="370884at2759"/>